<dbReference type="SUPFAM" id="SSF50249">
    <property type="entry name" value="Nucleic acid-binding proteins"/>
    <property type="match status" value="1"/>
</dbReference>
<keyword evidence="5 11" id="KW-0227">DNA damage</keyword>
<dbReference type="PIRSF" id="PIRSF001604">
    <property type="entry name" value="LigA"/>
    <property type="match status" value="1"/>
</dbReference>
<evidence type="ECO:0000256" key="8">
    <source>
        <dbReference type="ARBA" id="ARBA00023027"/>
    </source>
</evidence>
<dbReference type="InterPro" id="IPR004150">
    <property type="entry name" value="NAD_DNA_ligase_OB"/>
</dbReference>
<dbReference type="InterPro" id="IPR036420">
    <property type="entry name" value="BRCT_dom_sf"/>
</dbReference>
<feature type="binding site" evidence="11">
    <location>
        <begin position="33"/>
        <end position="37"/>
    </location>
    <ligand>
        <name>NAD(+)</name>
        <dbReference type="ChEBI" id="CHEBI:57540"/>
    </ligand>
</feature>
<dbReference type="InterPro" id="IPR001357">
    <property type="entry name" value="BRCT_dom"/>
</dbReference>
<dbReference type="EC" id="6.5.1.2" evidence="11"/>
<dbReference type="NCBIfam" id="TIGR00575">
    <property type="entry name" value="dnlj"/>
    <property type="match status" value="1"/>
</dbReference>
<dbReference type="Gene3D" id="1.10.150.20">
    <property type="entry name" value="5' to 3' exonuclease, C-terminal subdomain"/>
    <property type="match status" value="2"/>
</dbReference>
<comment type="caution">
    <text evidence="13">The sequence shown here is derived from an EMBL/GenBank/DDBJ whole genome shotgun (WGS) entry which is preliminary data.</text>
</comment>
<dbReference type="GO" id="GO:0003911">
    <property type="term" value="F:DNA ligase (NAD+) activity"/>
    <property type="evidence" value="ECO:0007669"/>
    <property type="project" value="UniProtKB-EC"/>
</dbReference>
<evidence type="ECO:0000256" key="1">
    <source>
        <dbReference type="ARBA" id="ARBA00004067"/>
    </source>
</evidence>
<feature type="binding site" evidence="11">
    <location>
        <position position="317"/>
    </location>
    <ligand>
        <name>NAD(+)</name>
        <dbReference type="ChEBI" id="CHEBI:57540"/>
    </ligand>
</feature>
<dbReference type="InterPro" id="IPR041663">
    <property type="entry name" value="DisA/LigA_HHH"/>
</dbReference>
<dbReference type="Proteomes" id="UP001190925">
    <property type="component" value="Unassembled WGS sequence"/>
</dbReference>
<evidence type="ECO:0000259" key="12">
    <source>
        <dbReference type="PROSITE" id="PS50172"/>
    </source>
</evidence>
<feature type="active site" description="N6-AMP-lysine intermediate" evidence="11">
    <location>
        <position position="115"/>
    </location>
</feature>
<keyword evidence="3 11" id="KW-0235">DNA replication</keyword>
<comment type="function">
    <text evidence="1 11">DNA ligase that catalyzes the formation of phosphodiester linkages between 5'-phosphoryl and 3'-hydroxyl groups in double-stranded DNA using NAD as a coenzyme and as the energy source for the reaction. It is essential for DNA replication and repair of damaged DNA.</text>
</comment>
<dbReference type="SUPFAM" id="SSF52113">
    <property type="entry name" value="BRCT domain"/>
    <property type="match status" value="1"/>
</dbReference>
<keyword evidence="4 11" id="KW-0479">Metal-binding</keyword>
<dbReference type="InterPro" id="IPR001679">
    <property type="entry name" value="DNA_ligase"/>
</dbReference>
<reference evidence="13 14" key="2">
    <citation type="journal article" date="2020" name="Cell Rep.">
        <title>Acquisition and Adaptation of Ultra-small Parasitic Reduced Genome Bacteria to Mammalian Hosts.</title>
        <authorList>
            <person name="McLean J.S."/>
            <person name="Bor B."/>
            <person name="Kerns K.A."/>
            <person name="Liu Q."/>
            <person name="To T.T."/>
            <person name="Solden L."/>
            <person name="Hendrickson E.L."/>
            <person name="Wrighton K."/>
            <person name="Shi W."/>
            <person name="He X."/>
        </authorList>
    </citation>
    <scope>NUCLEOTIDE SEQUENCE [LARGE SCALE GENOMIC DNA]</scope>
    <source>
        <strain evidence="13 14">TM7_CMJM_G6_1_HOT_870</strain>
    </source>
</reference>
<gene>
    <name evidence="11 13" type="primary">ligA</name>
    <name evidence="13" type="ORF">G6CMJM_00256</name>
</gene>
<comment type="cofactor">
    <cofactor evidence="11">
        <name>Mg(2+)</name>
        <dbReference type="ChEBI" id="CHEBI:18420"/>
    </cofactor>
    <cofactor evidence="11">
        <name>Mn(2+)</name>
        <dbReference type="ChEBI" id="CHEBI:29035"/>
    </cofactor>
</comment>
<dbReference type="RefSeq" id="WP_129718673.1">
    <property type="nucleotide sequence ID" value="NZ_PRLK01000003.1"/>
</dbReference>
<evidence type="ECO:0000256" key="6">
    <source>
        <dbReference type="ARBA" id="ARBA00022833"/>
    </source>
</evidence>
<dbReference type="CDD" id="cd17748">
    <property type="entry name" value="BRCT_DNA_ligase_like"/>
    <property type="match status" value="1"/>
</dbReference>
<dbReference type="SUPFAM" id="SSF47781">
    <property type="entry name" value="RuvA domain 2-like"/>
    <property type="match status" value="1"/>
</dbReference>
<evidence type="ECO:0000313" key="13">
    <source>
        <dbReference type="EMBL" id="RYC72760.1"/>
    </source>
</evidence>
<dbReference type="InterPro" id="IPR010994">
    <property type="entry name" value="RuvA_2-like"/>
</dbReference>
<keyword evidence="6 11" id="KW-0862">Zinc</keyword>
<feature type="domain" description="BRCT" evidence="12">
    <location>
        <begin position="594"/>
        <end position="672"/>
    </location>
</feature>
<dbReference type="CDD" id="cd00114">
    <property type="entry name" value="LIGANc"/>
    <property type="match status" value="1"/>
</dbReference>
<feature type="binding site" evidence="11">
    <location>
        <position position="113"/>
    </location>
    <ligand>
        <name>NAD(+)</name>
        <dbReference type="ChEBI" id="CHEBI:57540"/>
    </ligand>
</feature>
<evidence type="ECO:0000313" key="14">
    <source>
        <dbReference type="Proteomes" id="UP001190925"/>
    </source>
</evidence>
<keyword evidence="8 11" id="KW-0520">NAD</keyword>
<dbReference type="Gene3D" id="3.30.470.30">
    <property type="entry name" value="DNA ligase/mRNA capping enzyme"/>
    <property type="match status" value="1"/>
</dbReference>
<evidence type="ECO:0000256" key="11">
    <source>
        <dbReference type="HAMAP-Rule" id="MF_01588"/>
    </source>
</evidence>
<feature type="binding site" evidence="11">
    <location>
        <begin position="82"/>
        <end position="83"/>
    </location>
    <ligand>
        <name>NAD(+)</name>
        <dbReference type="ChEBI" id="CHEBI:57540"/>
    </ligand>
</feature>
<sequence>MTENYKDRYKYLVQILNQYSFEYHTLDKPSVSDAIYDSLFSELKKIEEKNPEIISPNSPSRRVGNAISGGFNKVAHSSRMLSLNDVFNYSEVTQWFERILKINKSIEPVFFADIKMDGLACSLIYQDGEFQQAVTRGDSFIGEDVTSNVRTIKNIPFFFNDNEYSFLKSGRTEIRGEIVILKKDFEKINDSRLLQGETPFANPRNLAAGTIRQLDPKIASKRPLRFIAYDILRENKDEIRTNEVAYNMLTSIGFERNRQASKISSVKEVVDFIEYWSERRKELDFNTDGLVVKINDRNIFDNLGIVGKQPRGAIAFKYAPEEATAVVEDIIISIGRTGATTPVAVFEPVQLAGTTVKHASLHNSDEIDRLDVRIGDTVVVYKAGDIIPKISKVLFEFRNGKEKKFNFEEELKNKFPNEEFYRPKGEVVYRLKNSDSSILLKKNIIFYASKSGLDIEGLGEKNVNALVDSGLVKELSDIYDLKKEEILKLERFGEISANNLINAIEKSKNPTLERFLASLGVRYIGNETAKLFAKEFETIEKIKKASYDEIINIKGIGEKATESILAWFSEQENIELLEKLEQLGVVVKSFSQENKQGSLAGKKIVITGTLKDISREEFAKQIVENGGEFQKTITKDTDYLVIGAKVGSSKLAKAQKYSVAIIDEDKFRANFL</sequence>
<keyword evidence="9 11" id="KW-0234">DNA repair</keyword>
<dbReference type="Gene3D" id="3.40.50.10190">
    <property type="entry name" value="BRCT domain"/>
    <property type="match status" value="1"/>
</dbReference>
<dbReference type="InterPro" id="IPR013840">
    <property type="entry name" value="DNAligase_N"/>
</dbReference>
<reference evidence="13 14" key="1">
    <citation type="journal article" date="2018" name="bioRxiv">
        <title>Evidence of independent acquisition and adaption of ultra-small bacteria to human hosts across the highly diverse yet reduced genomes of the phylum Saccharibacteria.</title>
        <authorList>
            <person name="McLean J.S."/>
            <person name="Bor B."/>
            <person name="To T.T."/>
            <person name="Liu Q."/>
            <person name="Kearns K.A."/>
            <person name="Solden L.M."/>
            <person name="Wrighton K.C."/>
            <person name="He X."/>
            <person name="Shi W."/>
        </authorList>
    </citation>
    <scope>NUCLEOTIDE SEQUENCE [LARGE SCALE GENOMIC DNA]</scope>
    <source>
        <strain evidence="13 14">TM7_CMJM_G6_1_HOT_870</strain>
    </source>
</reference>
<feature type="binding site" evidence="11">
    <location>
        <position position="177"/>
    </location>
    <ligand>
        <name>NAD(+)</name>
        <dbReference type="ChEBI" id="CHEBI:57540"/>
    </ligand>
</feature>
<dbReference type="Pfam" id="PF03120">
    <property type="entry name" value="OB_DNA_ligase"/>
    <property type="match status" value="1"/>
</dbReference>
<evidence type="ECO:0000256" key="2">
    <source>
        <dbReference type="ARBA" id="ARBA00022598"/>
    </source>
</evidence>
<feature type="binding site" evidence="11">
    <location>
        <position position="293"/>
    </location>
    <ligand>
        <name>NAD(+)</name>
        <dbReference type="ChEBI" id="CHEBI:57540"/>
    </ligand>
</feature>
<dbReference type="SUPFAM" id="SSF56091">
    <property type="entry name" value="DNA ligase/mRNA capping enzyme, catalytic domain"/>
    <property type="match status" value="1"/>
</dbReference>
<comment type="catalytic activity">
    <reaction evidence="10 11">
        <text>NAD(+) + (deoxyribonucleotide)n-3'-hydroxyl + 5'-phospho-(deoxyribonucleotide)m = (deoxyribonucleotide)n+m + AMP + beta-nicotinamide D-nucleotide.</text>
        <dbReference type="EC" id="6.5.1.2"/>
    </reaction>
</comment>
<dbReference type="EMBL" id="PRLK01000003">
    <property type="protein sequence ID" value="RYC72760.1"/>
    <property type="molecule type" value="Genomic_DNA"/>
</dbReference>
<dbReference type="Pfam" id="PF14520">
    <property type="entry name" value="HHH_5"/>
    <property type="match status" value="1"/>
</dbReference>
<comment type="caution">
    <text evidence="11">Lacks conserved residue(s) required for the propagation of feature annotation.</text>
</comment>
<evidence type="ECO:0000256" key="9">
    <source>
        <dbReference type="ARBA" id="ARBA00023204"/>
    </source>
</evidence>
<keyword evidence="7 11" id="KW-0460">Magnesium</keyword>
<accession>A0ABY0FII6</accession>
<dbReference type="HAMAP" id="MF_01588">
    <property type="entry name" value="DNA_ligase_A"/>
    <property type="match status" value="1"/>
</dbReference>
<dbReference type="InterPro" id="IPR012340">
    <property type="entry name" value="NA-bd_OB-fold"/>
</dbReference>
<keyword evidence="14" id="KW-1185">Reference proteome</keyword>
<dbReference type="InterPro" id="IPR003583">
    <property type="entry name" value="Hlx-hairpin-Hlx_DNA-bd_motif"/>
</dbReference>
<comment type="similarity">
    <text evidence="11">Belongs to the NAD-dependent DNA ligase family. LigA subfamily.</text>
</comment>
<protein>
    <recommendedName>
        <fullName evidence="11">DNA ligase</fullName>
        <ecNumber evidence="11">6.5.1.2</ecNumber>
    </recommendedName>
    <alternativeName>
        <fullName evidence="11">Polydeoxyribonucleotide synthase [NAD(+)]</fullName>
    </alternativeName>
</protein>
<dbReference type="PROSITE" id="PS50172">
    <property type="entry name" value="BRCT"/>
    <property type="match status" value="1"/>
</dbReference>
<keyword evidence="11" id="KW-0464">Manganese</keyword>
<evidence type="ECO:0000256" key="4">
    <source>
        <dbReference type="ARBA" id="ARBA00022723"/>
    </source>
</evidence>
<dbReference type="SMART" id="SM00532">
    <property type="entry name" value="LIGANc"/>
    <property type="match status" value="1"/>
</dbReference>
<evidence type="ECO:0000256" key="7">
    <source>
        <dbReference type="ARBA" id="ARBA00022842"/>
    </source>
</evidence>
<dbReference type="Gene3D" id="2.40.50.140">
    <property type="entry name" value="Nucleic acid-binding proteins"/>
    <property type="match status" value="1"/>
</dbReference>
<dbReference type="Pfam" id="PF00533">
    <property type="entry name" value="BRCT"/>
    <property type="match status" value="1"/>
</dbReference>
<dbReference type="Pfam" id="PF12826">
    <property type="entry name" value="HHH_2"/>
    <property type="match status" value="1"/>
</dbReference>
<dbReference type="SMART" id="SM00278">
    <property type="entry name" value="HhH1"/>
    <property type="match status" value="2"/>
</dbReference>
<dbReference type="NCBIfam" id="NF005932">
    <property type="entry name" value="PRK07956.1"/>
    <property type="match status" value="1"/>
</dbReference>
<keyword evidence="2 11" id="KW-0436">Ligase</keyword>
<dbReference type="Gene3D" id="1.10.287.610">
    <property type="entry name" value="Helix hairpin bin"/>
    <property type="match status" value="1"/>
</dbReference>
<organism evidence="13 14">
    <name type="scientific">Candidatus Nanogingivalis gingivitcus</name>
    <dbReference type="NCBI Taxonomy" id="2171992"/>
    <lineage>
        <taxon>Bacteria</taxon>
        <taxon>Candidatus Saccharimonadota</taxon>
        <taxon>Candidatus Nanosyncoccalia</taxon>
        <taxon>Candidatus Nanogingivales</taxon>
        <taxon>Candidatus Nanogingivalaceae</taxon>
        <taxon>Candidatus Nanogingivalis</taxon>
    </lineage>
</organism>
<dbReference type="Pfam" id="PF01653">
    <property type="entry name" value="DNA_ligase_aden"/>
    <property type="match status" value="1"/>
</dbReference>
<dbReference type="InterPro" id="IPR013839">
    <property type="entry name" value="DNAligase_adenylation"/>
</dbReference>
<evidence type="ECO:0000256" key="5">
    <source>
        <dbReference type="ARBA" id="ARBA00022763"/>
    </source>
</evidence>
<feature type="binding site" evidence="11">
    <location>
        <position position="136"/>
    </location>
    <ligand>
        <name>NAD(+)</name>
        <dbReference type="ChEBI" id="CHEBI:57540"/>
    </ligand>
</feature>
<evidence type="ECO:0000256" key="10">
    <source>
        <dbReference type="ARBA" id="ARBA00034005"/>
    </source>
</evidence>
<proteinExistence type="inferred from homology"/>
<name>A0ABY0FII6_9BACT</name>
<evidence type="ECO:0000256" key="3">
    <source>
        <dbReference type="ARBA" id="ARBA00022705"/>
    </source>
</evidence>